<dbReference type="GO" id="GO:0005524">
    <property type="term" value="F:ATP binding"/>
    <property type="evidence" value="ECO:0007669"/>
    <property type="project" value="UniProtKB-KW"/>
</dbReference>
<dbReference type="SUPFAM" id="SSF52540">
    <property type="entry name" value="P-loop containing nucleoside triphosphate hydrolases"/>
    <property type="match status" value="1"/>
</dbReference>
<reference evidence="4 5" key="1">
    <citation type="submission" date="2016-04" db="EMBL/GenBank/DDBJ databases">
        <title>Polished mammalian reference genomes with single-molecule sequencing and chromosome conformation capture applied to the Capra hircus genome.</title>
        <authorList>
            <person name="Bickhart D.M."/>
            <person name="Koren S."/>
            <person name="Rosen B."/>
            <person name="Hastie A."/>
            <person name="Liachko I."/>
            <person name="Sullivan S.T."/>
            <person name="Burton J."/>
            <person name="Sayre B.L."/>
            <person name="Huson H.J."/>
            <person name="Lee J."/>
            <person name="Lam E."/>
            <person name="Kelley C.M."/>
            <person name="Hutchison J.L."/>
            <person name="Zhou Y."/>
            <person name="Sun J."/>
            <person name="Crisa A."/>
            <person name="Schwartz J.C."/>
            <person name="Hammond J.A."/>
            <person name="Schroeder S.G."/>
            <person name="Liu G.E."/>
            <person name="Dunham M."/>
            <person name="Shendure J."/>
            <person name="Sonstegard T.S."/>
            <person name="Phillippy A.M."/>
            <person name="Van Tassell C.P."/>
            <person name="Smith T.P."/>
        </authorList>
    </citation>
    <scope>NUCLEOTIDE SEQUENCE [LARGE SCALE GENOMIC DNA]</scope>
</reference>
<keyword evidence="1" id="KW-0547">Nucleotide-binding</keyword>
<dbReference type="Pfam" id="PF00005">
    <property type="entry name" value="ABC_tran"/>
    <property type="match status" value="1"/>
</dbReference>
<dbReference type="PANTHER" id="PTHR24223">
    <property type="entry name" value="ATP-BINDING CASSETTE SUB-FAMILY C"/>
    <property type="match status" value="1"/>
</dbReference>
<evidence type="ECO:0000256" key="2">
    <source>
        <dbReference type="ARBA" id="ARBA00022840"/>
    </source>
</evidence>
<evidence type="ECO:0000259" key="3">
    <source>
        <dbReference type="Pfam" id="PF00005"/>
    </source>
</evidence>
<protein>
    <recommendedName>
        <fullName evidence="3">ABC transporter domain-containing protein</fullName>
    </recommendedName>
</protein>
<feature type="domain" description="ABC transporter" evidence="3">
    <location>
        <begin position="18"/>
        <end position="106"/>
    </location>
</feature>
<proteinExistence type="predicted"/>
<dbReference type="InterPro" id="IPR050173">
    <property type="entry name" value="ABC_transporter_C-like"/>
</dbReference>
<dbReference type="Bgee" id="ENSCHIG00000011942">
    <property type="expression patterns" value="Expressed in thymus and 3 other cell types or tissues"/>
</dbReference>
<dbReference type="Proteomes" id="UP000291000">
    <property type="component" value="Chromosome 12"/>
</dbReference>
<organism evidence="4 5">
    <name type="scientific">Capra hircus</name>
    <name type="common">Goat</name>
    <dbReference type="NCBI Taxonomy" id="9925"/>
    <lineage>
        <taxon>Eukaryota</taxon>
        <taxon>Metazoa</taxon>
        <taxon>Chordata</taxon>
        <taxon>Craniata</taxon>
        <taxon>Vertebrata</taxon>
        <taxon>Euteleostomi</taxon>
        <taxon>Mammalia</taxon>
        <taxon>Eutheria</taxon>
        <taxon>Laurasiatheria</taxon>
        <taxon>Artiodactyla</taxon>
        <taxon>Ruminantia</taxon>
        <taxon>Pecora</taxon>
        <taxon>Bovidae</taxon>
        <taxon>Caprinae</taxon>
        <taxon>Capra</taxon>
    </lineage>
</organism>
<dbReference type="Ensembl" id="ENSCHIT00000016666.1">
    <property type="protein sequence ID" value="ENSCHIP00000008902.1"/>
    <property type="gene ID" value="ENSCHIG00000011942.1"/>
</dbReference>
<dbReference type="PANTHER" id="PTHR24223:SF357">
    <property type="entry name" value="ATP-BINDING CASSETTE SUB-FAMILY C MEMBER 4"/>
    <property type="match status" value="1"/>
</dbReference>
<reference evidence="4" key="2">
    <citation type="submission" date="2025-08" db="UniProtKB">
        <authorList>
            <consortium name="Ensembl"/>
        </authorList>
    </citation>
    <scope>IDENTIFICATION</scope>
</reference>
<dbReference type="EMBL" id="LWLT01000013">
    <property type="status" value="NOT_ANNOTATED_CDS"/>
    <property type="molecule type" value="Genomic_DNA"/>
</dbReference>
<keyword evidence="2" id="KW-0067">ATP-binding</keyword>
<accession>A0A452EAJ0</accession>
<dbReference type="Gene3D" id="3.40.50.300">
    <property type="entry name" value="P-loop containing nucleotide triphosphate hydrolases"/>
    <property type="match status" value="1"/>
</dbReference>
<dbReference type="InterPro" id="IPR003439">
    <property type="entry name" value="ABC_transporter-like_ATP-bd"/>
</dbReference>
<keyword evidence="5" id="KW-1185">Reference proteome</keyword>
<dbReference type="GeneTree" id="ENSGT00940000153931"/>
<sequence length="116" mass="12855">NECVFINFNLQESESPTLKGVSFTLRPGELLTVIGPVGAGKSSLLRALLGELPPSQGQVSVHGRIVYVSQQPWVFSGTVRSNILFGKKYEEERYEKVIKACALEEVMTPKLDILEF</sequence>
<dbReference type="STRING" id="9925.ENSCHIP00000008902"/>
<evidence type="ECO:0000256" key="1">
    <source>
        <dbReference type="ARBA" id="ARBA00022741"/>
    </source>
</evidence>
<dbReference type="GO" id="GO:0005886">
    <property type="term" value="C:plasma membrane"/>
    <property type="evidence" value="ECO:0007669"/>
    <property type="project" value="TreeGrafter"/>
</dbReference>
<dbReference type="InterPro" id="IPR027417">
    <property type="entry name" value="P-loop_NTPase"/>
</dbReference>
<reference evidence="4" key="3">
    <citation type="submission" date="2025-09" db="UniProtKB">
        <authorList>
            <consortium name="Ensembl"/>
        </authorList>
    </citation>
    <scope>IDENTIFICATION</scope>
</reference>
<dbReference type="AlphaFoldDB" id="A0A452EAJ0"/>
<dbReference type="GO" id="GO:0042626">
    <property type="term" value="F:ATPase-coupled transmembrane transporter activity"/>
    <property type="evidence" value="ECO:0007669"/>
    <property type="project" value="TreeGrafter"/>
</dbReference>
<evidence type="ECO:0000313" key="5">
    <source>
        <dbReference type="Proteomes" id="UP000291000"/>
    </source>
</evidence>
<name>A0A452EAJ0_CAPHI</name>
<dbReference type="GO" id="GO:0016887">
    <property type="term" value="F:ATP hydrolysis activity"/>
    <property type="evidence" value="ECO:0007669"/>
    <property type="project" value="InterPro"/>
</dbReference>
<evidence type="ECO:0000313" key="4">
    <source>
        <dbReference type="Ensembl" id="ENSCHIP00000008902.1"/>
    </source>
</evidence>